<evidence type="ECO:0000313" key="5">
    <source>
        <dbReference type="EMBL" id="CAH2030042.1"/>
    </source>
</evidence>
<keyword evidence="1 5" id="KW-0378">Hydrolase</keyword>
<dbReference type="InterPro" id="IPR001932">
    <property type="entry name" value="PPM-type_phosphatase-like_dom"/>
</dbReference>
<dbReference type="EMBL" id="OW150024">
    <property type="protein sequence ID" value="CAH2030042.1"/>
    <property type="molecule type" value="Genomic_DNA"/>
</dbReference>
<organism evidence="5 6">
    <name type="scientific">Trichlorobacter ammonificans</name>
    <dbReference type="NCBI Taxonomy" id="2916410"/>
    <lineage>
        <taxon>Bacteria</taxon>
        <taxon>Pseudomonadati</taxon>
        <taxon>Thermodesulfobacteriota</taxon>
        <taxon>Desulfuromonadia</taxon>
        <taxon>Geobacterales</taxon>
        <taxon>Geobacteraceae</taxon>
        <taxon>Trichlorobacter</taxon>
    </lineage>
</organism>
<sequence length="488" mass="54477">MRFLDSVKALYAAVIILCLTVGLDSYVNMRNEAMHARHLEISTGLERMVRLNQELTGMLVIAALEQSTLRTASYDSLNSELEAVIQTVTVLTSKQNLSQEIAALSEGRAHLHAIEQKAMELMRADKWEQARATLSEDTYVLARKTYEIDSDTAVGAVTGELAATAQRFGRIRNATFGVRIGAMVLLVWVGVLFSRRTRADLAEQVRLRDELAAANEELEERVRKRTEELSAANRMLEATQHKIVQSIHYARIIQTSMLPDQELRDANLGEHLVIYRPKDIVGGDFYYLRQYPDHFLLAVIDCTGHGIPGAFMTMTVNSVLNRVVDLTCNNDPSRILSELNRVLQQTLKMREVDAGLDIALCLVERTSGRLVYAGAGLSLFAVVGGELREIRGDRQRVGYKGSRLDFSYVNHELRLAPGDACYLTSDGILDHAGGAKGYGFGTERFMAMLAAHAGLPMPEQAQRFEQILCDYQGDYPQRDDVTLIGFRF</sequence>
<evidence type="ECO:0000259" key="4">
    <source>
        <dbReference type="SMART" id="SM00331"/>
    </source>
</evidence>
<feature type="transmembrane region" description="Helical" evidence="3">
    <location>
        <begin position="176"/>
        <end position="194"/>
    </location>
</feature>
<dbReference type="RefSeq" id="WP_305731014.1">
    <property type="nucleotide sequence ID" value="NZ_OW150024.1"/>
</dbReference>
<feature type="transmembrane region" description="Helical" evidence="3">
    <location>
        <begin position="6"/>
        <end position="27"/>
    </location>
</feature>
<evidence type="ECO:0000256" key="2">
    <source>
        <dbReference type="SAM" id="Coils"/>
    </source>
</evidence>
<dbReference type="InterPro" id="IPR052016">
    <property type="entry name" value="Bact_Sigma-Reg"/>
</dbReference>
<dbReference type="Proteomes" id="UP001295463">
    <property type="component" value="Chromosome"/>
</dbReference>
<feature type="coiled-coil region" evidence="2">
    <location>
        <begin position="201"/>
        <end position="235"/>
    </location>
</feature>
<evidence type="ECO:0000256" key="3">
    <source>
        <dbReference type="SAM" id="Phobius"/>
    </source>
</evidence>
<name>A0ABM9D472_9BACT</name>
<dbReference type="Gene3D" id="3.60.40.10">
    <property type="entry name" value="PPM-type phosphatase domain"/>
    <property type="match status" value="1"/>
</dbReference>
<dbReference type="PANTHER" id="PTHR43156">
    <property type="entry name" value="STAGE II SPORULATION PROTEIN E-RELATED"/>
    <property type="match status" value="1"/>
</dbReference>
<dbReference type="PANTHER" id="PTHR43156:SF9">
    <property type="entry name" value="HAMP DOMAIN-CONTAINING PROTEIN"/>
    <property type="match status" value="1"/>
</dbReference>
<keyword evidence="3" id="KW-0812">Transmembrane</keyword>
<keyword evidence="3" id="KW-1133">Transmembrane helix</keyword>
<accession>A0ABM9D472</accession>
<evidence type="ECO:0000313" key="6">
    <source>
        <dbReference type="Proteomes" id="UP001295463"/>
    </source>
</evidence>
<keyword evidence="6" id="KW-1185">Reference proteome</keyword>
<evidence type="ECO:0000256" key="1">
    <source>
        <dbReference type="ARBA" id="ARBA00022801"/>
    </source>
</evidence>
<gene>
    <name evidence="5" type="ORF">GEAMG1_0220</name>
</gene>
<keyword evidence="2" id="KW-0175">Coiled coil</keyword>
<dbReference type="InterPro" id="IPR036457">
    <property type="entry name" value="PPM-type-like_dom_sf"/>
</dbReference>
<dbReference type="Pfam" id="PF07228">
    <property type="entry name" value="SpoIIE"/>
    <property type="match status" value="1"/>
</dbReference>
<reference evidence="5 6" key="1">
    <citation type="submission" date="2022-03" db="EMBL/GenBank/DDBJ databases">
        <authorList>
            <person name="Koch H."/>
        </authorList>
    </citation>
    <scope>NUCLEOTIDE SEQUENCE [LARGE SCALE GENOMIC DNA]</scope>
    <source>
        <strain evidence="5 6">G1</strain>
    </source>
</reference>
<dbReference type="GO" id="GO:0016787">
    <property type="term" value="F:hydrolase activity"/>
    <property type="evidence" value="ECO:0007669"/>
    <property type="project" value="UniProtKB-KW"/>
</dbReference>
<dbReference type="SMART" id="SM00331">
    <property type="entry name" value="PP2C_SIG"/>
    <property type="match status" value="1"/>
</dbReference>
<protein>
    <submittedName>
        <fullName evidence="5">Phosphoserine phosphatase</fullName>
        <ecNumber evidence="5">3.1.3.3</ecNumber>
    </submittedName>
</protein>
<dbReference type="EC" id="3.1.3.3" evidence="5"/>
<keyword evidence="3" id="KW-0472">Membrane</keyword>
<proteinExistence type="predicted"/>
<feature type="domain" description="PPM-type phosphatase" evidence="4">
    <location>
        <begin position="269"/>
        <end position="488"/>
    </location>
</feature>